<evidence type="ECO:0000313" key="2">
    <source>
        <dbReference type="Proteomes" id="UP000182818"/>
    </source>
</evidence>
<protein>
    <recommendedName>
        <fullName evidence="3">PTS EIIB type-4 domain-containing protein</fullName>
    </recommendedName>
</protein>
<proteinExistence type="predicted"/>
<organism evidence="1 2">
    <name type="scientific">Pediococcus ethanolidurans</name>
    <dbReference type="NCBI Taxonomy" id="319653"/>
    <lineage>
        <taxon>Bacteria</taxon>
        <taxon>Bacillati</taxon>
        <taxon>Bacillota</taxon>
        <taxon>Bacilli</taxon>
        <taxon>Lactobacillales</taxon>
        <taxon>Lactobacillaceae</taxon>
        <taxon>Pediococcus</taxon>
    </lineage>
</organism>
<evidence type="ECO:0008006" key="3">
    <source>
        <dbReference type="Google" id="ProtNLM"/>
    </source>
</evidence>
<comment type="caution">
    <text evidence="1">The sequence shown here is derived from an EMBL/GenBank/DDBJ whole genome shotgun (WGS) entry which is preliminary data.</text>
</comment>
<reference evidence="1 2" key="1">
    <citation type="submission" date="2016-10" db="EMBL/GenBank/DDBJ databases">
        <authorList>
            <person name="Varghese N."/>
            <person name="Submissions S."/>
        </authorList>
    </citation>
    <scope>NUCLEOTIDE SEQUENCE [LARGE SCALE GENOMIC DNA]</scope>
    <source>
        <strain evidence="1 2">CGMCC 1.3889</strain>
    </source>
</reference>
<gene>
    <name evidence="1" type="ORF">SAMN04487973_101144</name>
</gene>
<dbReference type="Proteomes" id="UP000182818">
    <property type="component" value="Unassembled WGS sequence"/>
</dbReference>
<dbReference type="EMBL" id="FOGK01000001">
    <property type="protein sequence ID" value="SER04798.1"/>
    <property type="molecule type" value="Genomic_DNA"/>
</dbReference>
<name>A0A1H9L0F9_9LACO</name>
<keyword evidence="2" id="KW-1185">Reference proteome</keyword>
<accession>A0A1H9L0F9</accession>
<evidence type="ECO:0000313" key="1">
    <source>
        <dbReference type="EMBL" id="SER04798.1"/>
    </source>
</evidence>
<sequence>MVIMATLARLQTERIDRVISHKKITQTINVKQFQLAKLDSMPSLTMLNRCAREPELEIGVKLESKEAAVNKVQERACLEDVFI</sequence>